<dbReference type="GeneID" id="37034452"/>
<dbReference type="AlphaFoldDB" id="A0A316VRS1"/>
<dbReference type="FunCoup" id="A0A316VRS1">
    <property type="interactions" value="387"/>
</dbReference>
<gene>
    <name evidence="3" type="ORF">IE81DRAFT_317300</name>
</gene>
<dbReference type="PANTHER" id="PTHR45957">
    <property type="entry name" value="ANAPHASE-PROMOTING COMPLEX SUBUNIT 2"/>
    <property type="match status" value="1"/>
</dbReference>
<dbReference type="GO" id="GO:0005680">
    <property type="term" value="C:anaphase-promoting complex"/>
    <property type="evidence" value="ECO:0007669"/>
    <property type="project" value="TreeGrafter"/>
</dbReference>
<dbReference type="InterPro" id="IPR044554">
    <property type="entry name" value="ANAPC2"/>
</dbReference>
<dbReference type="GO" id="GO:0007091">
    <property type="term" value="P:metaphase/anaphase transition of mitotic cell cycle"/>
    <property type="evidence" value="ECO:0007669"/>
    <property type="project" value="TreeGrafter"/>
</dbReference>
<feature type="domain" description="Cullin family profile" evidence="2">
    <location>
        <begin position="439"/>
        <end position="695"/>
    </location>
</feature>
<dbReference type="InParanoid" id="A0A316VRS1"/>
<reference evidence="3 4" key="1">
    <citation type="journal article" date="2018" name="Mol. Biol. Evol.">
        <title>Broad Genomic Sampling Reveals a Smut Pathogenic Ancestry of the Fungal Clade Ustilaginomycotina.</title>
        <authorList>
            <person name="Kijpornyongpan T."/>
            <person name="Mondo S.J."/>
            <person name="Barry K."/>
            <person name="Sandor L."/>
            <person name="Lee J."/>
            <person name="Lipzen A."/>
            <person name="Pangilinan J."/>
            <person name="LaButti K."/>
            <person name="Hainaut M."/>
            <person name="Henrissat B."/>
            <person name="Grigoriev I.V."/>
            <person name="Spatafora J.W."/>
            <person name="Aime M.C."/>
        </authorList>
    </citation>
    <scope>NUCLEOTIDE SEQUENCE [LARGE SCALE GENOMIC DNA]</scope>
    <source>
        <strain evidence="3 4">MCA 4658</strain>
    </source>
</reference>
<dbReference type="EMBL" id="KZ819438">
    <property type="protein sequence ID" value="PWN39914.1"/>
    <property type="molecule type" value="Genomic_DNA"/>
</dbReference>
<comment type="similarity">
    <text evidence="1">Belongs to the cullin family.</text>
</comment>
<dbReference type="SUPFAM" id="SSF75632">
    <property type="entry name" value="Cullin homology domain"/>
    <property type="match status" value="1"/>
</dbReference>
<keyword evidence="4" id="KW-1185">Reference proteome</keyword>
<sequence>MAMDLVASARLHWQDCLAQQSAQAGPSSIQPHLNHLIVERRKQESQLSDALELLHQSLTEAAAHRQDQKAWSICSSSLAEVAPRIAALASDNARFPRGAHASSRAADDQLRATLKRHWQLFERSVACELLTEQQLEASRGAHLPVIPLLRSLSAVDELELEDLARSAAEHALAQAMQHLLQHHPSIRARRTRRAPTDESIYHQARLAAAKHAVKQCTARVKQYMRSSNKNFLATIESELAEVATDMLREARISQLFDILTRFPASTPALSDLRDVLRTTEHKEDVWLDLSLSLQDRLLHPGAPTAQIVQLYVYLIRGLRIVDSSGLILSHVIGEVRRYLRARPDTINVLISALLGTDERFAMLREDMGLGESGQTNEDDDNSQLIPHVSRAPAKDALVGATLAASALNQMPKNWSDPNWEPRPINAGPDYRLGTSYDVVQMLVGIFEDRSRFVNALEVSTAKGLLDVKGYDTVKQLETNLILKRRFGDVLLSRCDTMLDDVVNSKRTDSNIHANILPPVASRDHFGRLMPNPSPRTSSFSEPVEPTTHVTHPLIYSRQFWPDLERGPQSVTMGSAQQGNDSQVPHIPLPPSGLSLLTFPPESVLGKSLETYGTAYKKAKTMRKVQWLNSRATVDLSLEMDDGRRIEIEAVDVLYAATIEWVASLAGTSTALTLSNLGLALGVDHAAAEKAVRFWCDRCILREGRDAGEISEDTFVVVENVDASEEGANV</sequence>
<dbReference type="PROSITE" id="PS50069">
    <property type="entry name" value="CULLIN_2"/>
    <property type="match status" value="1"/>
</dbReference>
<evidence type="ECO:0000259" key="2">
    <source>
        <dbReference type="PROSITE" id="PS50069"/>
    </source>
</evidence>
<organism evidence="3 4">
    <name type="scientific">Ceraceosorus guamensis</name>
    <dbReference type="NCBI Taxonomy" id="1522189"/>
    <lineage>
        <taxon>Eukaryota</taxon>
        <taxon>Fungi</taxon>
        <taxon>Dikarya</taxon>
        <taxon>Basidiomycota</taxon>
        <taxon>Ustilaginomycotina</taxon>
        <taxon>Exobasidiomycetes</taxon>
        <taxon>Ceraceosorales</taxon>
        <taxon>Ceraceosoraceae</taxon>
        <taxon>Ceraceosorus</taxon>
    </lineage>
</organism>
<dbReference type="GO" id="GO:0070979">
    <property type="term" value="P:protein K11-linked ubiquitination"/>
    <property type="evidence" value="ECO:0007669"/>
    <property type="project" value="TreeGrafter"/>
</dbReference>
<evidence type="ECO:0000313" key="4">
    <source>
        <dbReference type="Proteomes" id="UP000245783"/>
    </source>
</evidence>
<proteinExistence type="inferred from homology"/>
<accession>A0A316VRS1</accession>
<dbReference type="InterPro" id="IPR057975">
    <property type="entry name" value="TPR_ANAPC2"/>
</dbReference>
<dbReference type="Proteomes" id="UP000245783">
    <property type="component" value="Unassembled WGS sequence"/>
</dbReference>
<evidence type="ECO:0000313" key="3">
    <source>
        <dbReference type="EMBL" id="PWN39914.1"/>
    </source>
</evidence>
<dbReference type="PANTHER" id="PTHR45957:SF1">
    <property type="entry name" value="ANAPHASE-PROMOTING COMPLEX SUBUNIT 2"/>
    <property type="match status" value="1"/>
</dbReference>
<dbReference type="Gene3D" id="3.30.230.130">
    <property type="entry name" value="Cullin, Chain C, Domain 2"/>
    <property type="match status" value="1"/>
</dbReference>
<dbReference type="InterPro" id="IPR016158">
    <property type="entry name" value="Cullin_homology"/>
</dbReference>
<dbReference type="RefSeq" id="XP_025367074.1">
    <property type="nucleotide sequence ID" value="XM_025512582.1"/>
</dbReference>
<dbReference type="Pfam" id="PF25773">
    <property type="entry name" value="TPR_ANAPC2"/>
    <property type="match status" value="1"/>
</dbReference>
<name>A0A316VRS1_9BASI</name>
<dbReference type="InterPro" id="IPR036317">
    <property type="entry name" value="Cullin_homology_sf"/>
</dbReference>
<evidence type="ECO:0000256" key="1">
    <source>
        <dbReference type="PROSITE-ProRule" id="PRU00330"/>
    </source>
</evidence>
<dbReference type="OrthoDB" id="5581181at2759"/>
<dbReference type="STRING" id="1522189.A0A316VRS1"/>
<protein>
    <recommendedName>
        <fullName evidence="2">Cullin family profile domain-containing protein</fullName>
    </recommendedName>
</protein>